<dbReference type="InterPro" id="IPR003673">
    <property type="entry name" value="CoA-Trfase_fam_III"/>
</dbReference>
<reference evidence="2" key="1">
    <citation type="submission" date="2016-07" db="EMBL/GenBank/DDBJ databases">
        <title>Microvirga ossetica sp. nov. a new species of rhizobia isolated from root nodules of the legume species Vicia alpestris Steven originated from North Ossetia region in the Caucasus.</title>
        <authorList>
            <person name="Safronova V.I."/>
            <person name="Kuznetsova I.G."/>
            <person name="Sazanova A.L."/>
            <person name="Belimov A."/>
            <person name="Andronov E."/>
            <person name="Osledkin Y.S."/>
            <person name="Onishchuk O.P."/>
            <person name="Kurchak O.N."/>
            <person name="Shaposhnikov A.I."/>
            <person name="Willems A."/>
            <person name="Tikhonovich I.A."/>
        </authorList>
    </citation>
    <scope>NUCLEOTIDE SEQUENCE [LARGE SCALE GENOMIC DNA]</scope>
    <source>
        <strain evidence="2">V5/3M</strain>
        <plasmid evidence="2">unnamed3</plasmid>
    </source>
</reference>
<dbReference type="SUPFAM" id="SSF89796">
    <property type="entry name" value="CoA-transferase family III (CaiB/BaiF)"/>
    <property type="match status" value="1"/>
</dbReference>
<dbReference type="InterPro" id="IPR023606">
    <property type="entry name" value="CoA-Trfase_III_dom_1_sf"/>
</dbReference>
<evidence type="ECO:0000256" key="1">
    <source>
        <dbReference type="ARBA" id="ARBA00022679"/>
    </source>
</evidence>
<keyword evidence="1 2" id="KW-0808">Transferase</keyword>
<sequence>MKNNSSHGGPLAGLRIIDITEVVMGPSATQMLADLGADVIKVEPPGGDMLRATGPGGRAGAGPLFLNLNRNKRSVVLDLKTPAGKEALLKLAEGADALVYNVRPQAMQRLGLDYEAVRLVNPRIVYVGTFGFSQRGRYADSRAFDDSIQAAVAIPEASVRAGSDVPRYAPLNLSDRATGLYAFGVICAALLARERTGCGQAVDVPMFETTAQMMLGDHLYGHTFVPPRGGFGYPRLLNPQRRPYATKDGLVCCVVYTDEQWKAFMRAVGEAERFETDPRFADGESRTQHIEALYEILADNLKTKTTQQWRELLQPLGIPVLPAHTFESLLDDPHLQDIGFFQQLEHPTEGVLRTMAVPSEWPQTPLPPLRPPPLLGEHSAEVLAEAGYSPQQIRGMIETGVTQATAAPKERESAP</sequence>
<dbReference type="Gene3D" id="3.30.1540.10">
    <property type="entry name" value="formyl-coa transferase, domain 3"/>
    <property type="match status" value="1"/>
</dbReference>
<geneLocation type="plasmid" evidence="2">
    <name>unnamed3</name>
</geneLocation>
<dbReference type="RefSeq" id="WP_099514785.1">
    <property type="nucleotide sequence ID" value="NZ_CP016618.1"/>
</dbReference>
<dbReference type="EMBL" id="CP016618">
    <property type="protein sequence ID" value="ANY83804.1"/>
    <property type="molecule type" value="Genomic_DNA"/>
</dbReference>
<dbReference type="PANTHER" id="PTHR48207:SF4">
    <property type="entry name" value="BLL6097 PROTEIN"/>
    <property type="match status" value="1"/>
</dbReference>
<dbReference type="GO" id="GO:0008410">
    <property type="term" value="F:CoA-transferase activity"/>
    <property type="evidence" value="ECO:0007669"/>
    <property type="project" value="TreeGrafter"/>
</dbReference>
<dbReference type="PANTHER" id="PTHR48207">
    <property type="entry name" value="SUCCINATE--HYDROXYMETHYLGLUTARATE COA-TRANSFERASE"/>
    <property type="match status" value="1"/>
</dbReference>
<dbReference type="Pfam" id="PF02515">
    <property type="entry name" value="CoA_transf_3"/>
    <property type="match status" value="1"/>
</dbReference>
<evidence type="ECO:0000313" key="2">
    <source>
        <dbReference type="EMBL" id="ANY83804.1"/>
    </source>
</evidence>
<dbReference type="InterPro" id="IPR050483">
    <property type="entry name" value="CoA-transferase_III_domain"/>
</dbReference>
<name>A0A1B2EV13_9HYPH</name>
<dbReference type="OrthoDB" id="9806585at2"/>
<dbReference type="KEGG" id="moc:BB934_36890"/>
<protein>
    <submittedName>
        <fullName evidence="2">Acetyl-CoA acetyltransferase</fullName>
    </submittedName>
</protein>
<accession>A0A1B2EV13</accession>
<organism evidence="2">
    <name type="scientific">Microvirga ossetica</name>
    <dbReference type="NCBI Taxonomy" id="1882682"/>
    <lineage>
        <taxon>Bacteria</taxon>
        <taxon>Pseudomonadati</taxon>
        <taxon>Pseudomonadota</taxon>
        <taxon>Alphaproteobacteria</taxon>
        <taxon>Hyphomicrobiales</taxon>
        <taxon>Methylobacteriaceae</taxon>
        <taxon>Microvirga</taxon>
    </lineage>
</organism>
<dbReference type="Gene3D" id="3.40.50.10540">
    <property type="entry name" value="Crotonobetainyl-coa:carnitine coa-transferase, domain 1"/>
    <property type="match status" value="1"/>
</dbReference>
<proteinExistence type="predicted"/>
<dbReference type="InterPro" id="IPR044855">
    <property type="entry name" value="CoA-Trfase_III_dom3_sf"/>
</dbReference>
<keyword evidence="2" id="KW-0614">Plasmid</keyword>
<dbReference type="AlphaFoldDB" id="A0A1B2EV13"/>
<gene>
    <name evidence="2" type="ORF">BB934_36890</name>
</gene>